<proteinExistence type="predicted"/>
<dbReference type="AlphaFoldDB" id="A0AA88JJN3"/>
<evidence type="ECO:0000313" key="2">
    <source>
        <dbReference type="Proteomes" id="UP001187192"/>
    </source>
</evidence>
<organism evidence="1 2">
    <name type="scientific">Ficus carica</name>
    <name type="common">Common fig</name>
    <dbReference type="NCBI Taxonomy" id="3494"/>
    <lineage>
        <taxon>Eukaryota</taxon>
        <taxon>Viridiplantae</taxon>
        <taxon>Streptophyta</taxon>
        <taxon>Embryophyta</taxon>
        <taxon>Tracheophyta</taxon>
        <taxon>Spermatophyta</taxon>
        <taxon>Magnoliopsida</taxon>
        <taxon>eudicotyledons</taxon>
        <taxon>Gunneridae</taxon>
        <taxon>Pentapetalae</taxon>
        <taxon>rosids</taxon>
        <taxon>fabids</taxon>
        <taxon>Rosales</taxon>
        <taxon>Moraceae</taxon>
        <taxon>Ficeae</taxon>
        <taxon>Ficus</taxon>
    </lineage>
</organism>
<comment type="caution">
    <text evidence="1">The sequence shown here is derived from an EMBL/GenBank/DDBJ whole genome shotgun (WGS) entry which is preliminary data.</text>
</comment>
<accession>A0AA88JJN3</accession>
<protein>
    <submittedName>
        <fullName evidence="1">Uncharacterized protein</fullName>
    </submittedName>
</protein>
<dbReference type="Proteomes" id="UP001187192">
    <property type="component" value="Unassembled WGS sequence"/>
</dbReference>
<sequence length="173" mass="19053">MMAARSIVGLVKYESKSSVTLKLSASQDYSIPAVCPAADLIERMGGAGWTLKEFDTAGGMSPSLPRFAGETSLHCDVFISVYDPVFPVSSFIESITDDTDRVSVHVYAEQLKAFLHHQFIFTLDLNHSSLQGFGNLHGKPPRMTTESLWVYPGWKKAVPNIFTSLKYEIAAFA</sequence>
<evidence type="ECO:0000313" key="1">
    <source>
        <dbReference type="EMBL" id="GMN74902.1"/>
    </source>
</evidence>
<reference evidence="1" key="1">
    <citation type="submission" date="2023-07" db="EMBL/GenBank/DDBJ databases">
        <title>draft genome sequence of fig (Ficus carica).</title>
        <authorList>
            <person name="Takahashi T."/>
            <person name="Nishimura K."/>
        </authorList>
    </citation>
    <scope>NUCLEOTIDE SEQUENCE</scope>
</reference>
<name>A0AA88JJN3_FICCA</name>
<dbReference type="EMBL" id="BTGU01012395">
    <property type="protein sequence ID" value="GMN74902.1"/>
    <property type="molecule type" value="Genomic_DNA"/>
</dbReference>
<keyword evidence="2" id="KW-1185">Reference proteome</keyword>
<gene>
    <name evidence="1" type="ORF">TIFTF001_053263</name>
</gene>